<comment type="catalytic activity">
    <reaction evidence="8">
        <text>L-tyrosyl-[protein] + ATP = O-phospho-L-tyrosyl-[protein] + ADP + H(+)</text>
        <dbReference type="Rhea" id="RHEA:10596"/>
        <dbReference type="Rhea" id="RHEA-COMP:10136"/>
        <dbReference type="Rhea" id="RHEA-COMP:20101"/>
        <dbReference type="ChEBI" id="CHEBI:15378"/>
        <dbReference type="ChEBI" id="CHEBI:30616"/>
        <dbReference type="ChEBI" id="CHEBI:46858"/>
        <dbReference type="ChEBI" id="CHEBI:61978"/>
        <dbReference type="ChEBI" id="CHEBI:456216"/>
        <dbReference type="EC" id="2.7.10.2"/>
    </reaction>
</comment>
<dbReference type="InterPro" id="IPR025669">
    <property type="entry name" value="AAA_dom"/>
</dbReference>
<gene>
    <name evidence="10" type="ORF">FPZ45_08215</name>
</gene>
<evidence type="ECO:0000313" key="10">
    <source>
        <dbReference type="EMBL" id="TVY01131.1"/>
    </source>
</evidence>
<dbReference type="InterPro" id="IPR005702">
    <property type="entry name" value="Wzc-like_C"/>
</dbReference>
<dbReference type="AlphaFoldDB" id="A0A559JMM3"/>
<evidence type="ECO:0000256" key="4">
    <source>
        <dbReference type="ARBA" id="ARBA00022741"/>
    </source>
</evidence>
<dbReference type="CDD" id="cd05387">
    <property type="entry name" value="BY-kinase"/>
    <property type="match status" value="1"/>
</dbReference>
<keyword evidence="5 10" id="KW-0418">Kinase</keyword>
<organism evidence="10 11">
    <name type="scientific">Cohnella terricola</name>
    <dbReference type="NCBI Taxonomy" id="1289167"/>
    <lineage>
        <taxon>Bacteria</taxon>
        <taxon>Bacillati</taxon>
        <taxon>Bacillota</taxon>
        <taxon>Bacilli</taxon>
        <taxon>Bacillales</taxon>
        <taxon>Paenibacillaceae</taxon>
        <taxon>Cohnella</taxon>
    </lineage>
</organism>
<dbReference type="Gene3D" id="3.40.50.300">
    <property type="entry name" value="P-loop containing nucleotide triphosphate hydrolases"/>
    <property type="match status" value="1"/>
</dbReference>
<dbReference type="OrthoDB" id="9794577at2"/>
<evidence type="ECO:0000256" key="8">
    <source>
        <dbReference type="ARBA" id="ARBA00051245"/>
    </source>
</evidence>
<feature type="domain" description="AAA" evidence="9">
    <location>
        <begin position="43"/>
        <end position="202"/>
    </location>
</feature>
<dbReference type="PANTHER" id="PTHR32309">
    <property type="entry name" value="TYROSINE-PROTEIN KINASE"/>
    <property type="match status" value="1"/>
</dbReference>
<evidence type="ECO:0000256" key="6">
    <source>
        <dbReference type="ARBA" id="ARBA00022840"/>
    </source>
</evidence>
<name>A0A559JMM3_9BACL</name>
<dbReference type="GO" id="GO:0005524">
    <property type="term" value="F:ATP binding"/>
    <property type="evidence" value="ECO:0007669"/>
    <property type="project" value="UniProtKB-KW"/>
</dbReference>
<dbReference type="GO" id="GO:0042802">
    <property type="term" value="F:identical protein binding"/>
    <property type="evidence" value="ECO:0007669"/>
    <property type="project" value="UniProtKB-ARBA"/>
</dbReference>
<accession>A0A559JMM3</accession>
<dbReference type="FunFam" id="3.40.50.300:FF:000527">
    <property type="entry name" value="Tyrosine-protein kinase etk"/>
    <property type="match status" value="1"/>
</dbReference>
<dbReference type="EC" id="2.7.10.2" evidence="2"/>
<sequence>MSIGAKNHRIIAHDNPRSPISESYRMLRTNIQFSSIDSPVRSILVTSPDPGAGKSTTCVNLAVTFAQEGRSVVIVDADMRSPTQHYYLMKSNRVGLSNTLAGQAPLRQCLLDTYIEHLTLLPAGSNPPNPAEMLSSNRMSQLLTELKEQFDIVIVDSPPVLAVTDAQVLATKCDGVLIVLRSGKVKRKMAQKVIERLQYVNANIMGVLLNKIQPKKSDAVYSYYYAGEKSNRN</sequence>
<keyword evidence="6" id="KW-0067">ATP-binding</keyword>
<dbReference type="EMBL" id="VNJJ01000004">
    <property type="protein sequence ID" value="TVY01131.1"/>
    <property type="molecule type" value="Genomic_DNA"/>
</dbReference>
<evidence type="ECO:0000256" key="7">
    <source>
        <dbReference type="ARBA" id="ARBA00023137"/>
    </source>
</evidence>
<comment type="caution">
    <text evidence="10">The sequence shown here is derived from an EMBL/GenBank/DDBJ whole genome shotgun (WGS) entry which is preliminary data.</text>
</comment>
<proteinExistence type="inferred from homology"/>
<evidence type="ECO:0000256" key="2">
    <source>
        <dbReference type="ARBA" id="ARBA00011903"/>
    </source>
</evidence>
<reference evidence="10 11" key="1">
    <citation type="submission" date="2019-07" db="EMBL/GenBank/DDBJ databases">
        <authorList>
            <person name="Kim J."/>
        </authorList>
    </citation>
    <scope>NUCLEOTIDE SEQUENCE [LARGE SCALE GENOMIC DNA]</scope>
    <source>
        <strain evidence="10 11">G13</strain>
    </source>
</reference>
<evidence type="ECO:0000256" key="1">
    <source>
        <dbReference type="ARBA" id="ARBA00007316"/>
    </source>
</evidence>
<keyword evidence="11" id="KW-1185">Reference proteome</keyword>
<dbReference type="Pfam" id="PF13614">
    <property type="entry name" value="AAA_31"/>
    <property type="match status" value="1"/>
</dbReference>
<dbReference type="SUPFAM" id="SSF52540">
    <property type="entry name" value="P-loop containing nucleoside triphosphate hydrolases"/>
    <property type="match status" value="1"/>
</dbReference>
<dbReference type="NCBIfam" id="TIGR01007">
    <property type="entry name" value="eps_fam"/>
    <property type="match status" value="1"/>
</dbReference>
<protein>
    <recommendedName>
        <fullName evidence="2">non-specific protein-tyrosine kinase</fullName>
        <ecNumber evidence="2">2.7.10.2</ecNumber>
    </recommendedName>
</protein>
<dbReference type="GO" id="GO:0004715">
    <property type="term" value="F:non-membrane spanning protein tyrosine kinase activity"/>
    <property type="evidence" value="ECO:0007669"/>
    <property type="project" value="UniProtKB-EC"/>
</dbReference>
<dbReference type="InterPro" id="IPR027417">
    <property type="entry name" value="P-loop_NTPase"/>
</dbReference>
<keyword evidence="4" id="KW-0547">Nucleotide-binding</keyword>
<evidence type="ECO:0000256" key="5">
    <source>
        <dbReference type="ARBA" id="ARBA00022777"/>
    </source>
</evidence>
<dbReference type="Proteomes" id="UP000316330">
    <property type="component" value="Unassembled WGS sequence"/>
</dbReference>
<keyword evidence="7" id="KW-0829">Tyrosine-protein kinase</keyword>
<evidence type="ECO:0000256" key="3">
    <source>
        <dbReference type="ARBA" id="ARBA00022679"/>
    </source>
</evidence>
<dbReference type="InterPro" id="IPR050445">
    <property type="entry name" value="Bact_polysacc_biosynth/exp"/>
</dbReference>
<evidence type="ECO:0000259" key="9">
    <source>
        <dbReference type="Pfam" id="PF13614"/>
    </source>
</evidence>
<dbReference type="GO" id="GO:0005886">
    <property type="term" value="C:plasma membrane"/>
    <property type="evidence" value="ECO:0007669"/>
    <property type="project" value="UniProtKB-ARBA"/>
</dbReference>
<comment type="similarity">
    <text evidence="1">Belongs to the CpsD/CapB family.</text>
</comment>
<keyword evidence="3" id="KW-0808">Transferase</keyword>
<evidence type="ECO:0000313" key="11">
    <source>
        <dbReference type="Proteomes" id="UP000316330"/>
    </source>
</evidence>
<dbReference type="PANTHER" id="PTHR32309:SF13">
    <property type="entry name" value="FERRIC ENTEROBACTIN TRANSPORT PROTEIN FEPE"/>
    <property type="match status" value="1"/>
</dbReference>